<proteinExistence type="predicted"/>
<sequence>MRRADYLVNGAMMVNEITFCDGKKLSGVIGGGAVYAAAGAGLWSERVLLAAGCGEDGGEYFFPWMDSYGLIRDGVQIKGKKSNRFFLRYHEDGSYEEGLLGQEETDWSQIDFMTLAPEEMEPYCQDIKGMYNIMDIDADYWAGMDDIKKKYGFHIMWEVATATANQEHLEDFYRILPTVDYYSLNLKEARSLFGLQEEREVIAHMAGLGVPVYFRVGVRGAYLIEGERIRFMPSYISPGEVDPTGCGNASTAAAMVGLVERRSPEEICAMAAVAASFNARQYGPQSCMNEEKRREAETLAAKIVREVTL</sequence>
<dbReference type="AlphaFoldDB" id="G5IEC0"/>
<name>G5IEC0_9FIRM</name>
<dbReference type="OrthoDB" id="1955835at2"/>
<dbReference type="Proteomes" id="UP000005384">
    <property type="component" value="Unassembled WGS sequence"/>
</dbReference>
<dbReference type="SUPFAM" id="SSF53613">
    <property type="entry name" value="Ribokinase-like"/>
    <property type="match status" value="1"/>
</dbReference>
<dbReference type="InterPro" id="IPR029056">
    <property type="entry name" value="Ribokinase-like"/>
</dbReference>
<comment type="caution">
    <text evidence="2">The sequence shown here is derived from an EMBL/GenBank/DDBJ whole genome shotgun (WGS) entry which is preliminary data.</text>
</comment>
<dbReference type="PANTHER" id="PTHR47098">
    <property type="entry name" value="PROTEIN MAK32"/>
    <property type="match status" value="1"/>
</dbReference>
<dbReference type="Pfam" id="PF00294">
    <property type="entry name" value="PfkB"/>
    <property type="match status" value="1"/>
</dbReference>
<dbReference type="InterPro" id="IPR011611">
    <property type="entry name" value="PfkB_dom"/>
</dbReference>
<gene>
    <name evidence="2" type="ORF">HMPREF9473_01847</name>
</gene>
<dbReference type="RefSeq" id="WP_006779828.1">
    <property type="nucleotide sequence ID" value="NZ_CP040506.1"/>
</dbReference>
<dbReference type="PANTHER" id="PTHR47098:SF2">
    <property type="entry name" value="PROTEIN MAK32"/>
    <property type="match status" value="1"/>
</dbReference>
<evidence type="ECO:0000259" key="1">
    <source>
        <dbReference type="Pfam" id="PF00294"/>
    </source>
</evidence>
<reference evidence="2 3" key="1">
    <citation type="submission" date="2011-08" db="EMBL/GenBank/DDBJ databases">
        <title>The Genome Sequence of Clostridium hathewayi WAL-18680.</title>
        <authorList>
            <consortium name="The Broad Institute Genome Sequencing Platform"/>
            <person name="Earl A."/>
            <person name="Ward D."/>
            <person name="Feldgarden M."/>
            <person name="Gevers D."/>
            <person name="Finegold S.M."/>
            <person name="Summanen P.H."/>
            <person name="Molitoris D.R."/>
            <person name="Song M."/>
            <person name="Daigneault M."/>
            <person name="Allen-Vercoe E."/>
            <person name="Young S.K."/>
            <person name="Zeng Q."/>
            <person name="Gargeya S."/>
            <person name="Fitzgerald M."/>
            <person name="Haas B."/>
            <person name="Abouelleil A."/>
            <person name="Alvarado L."/>
            <person name="Arachchi H.M."/>
            <person name="Berlin A."/>
            <person name="Brown A."/>
            <person name="Chapman S.B."/>
            <person name="Chen Z."/>
            <person name="Dunbar C."/>
            <person name="Freedman E."/>
            <person name="Gearin G."/>
            <person name="Gellesch M."/>
            <person name="Goldberg J."/>
            <person name="Griggs A."/>
            <person name="Gujja S."/>
            <person name="Heiman D."/>
            <person name="Howarth C."/>
            <person name="Larson L."/>
            <person name="Lui A."/>
            <person name="MacDonald P.J.P."/>
            <person name="Montmayeur A."/>
            <person name="Murphy C."/>
            <person name="Neiman D."/>
            <person name="Pearson M."/>
            <person name="Priest M."/>
            <person name="Roberts A."/>
            <person name="Saif S."/>
            <person name="Shea T."/>
            <person name="Shenoy N."/>
            <person name="Sisk P."/>
            <person name="Stolte C."/>
            <person name="Sykes S."/>
            <person name="Wortman J."/>
            <person name="Nusbaum C."/>
            <person name="Birren B."/>
        </authorList>
    </citation>
    <scope>NUCLEOTIDE SEQUENCE [LARGE SCALE GENOMIC DNA]</scope>
    <source>
        <strain evidence="2 3">WAL-18680</strain>
    </source>
</reference>
<evidence type="ECO:0000313" key="2">
    <source>
        <dbReference type="EMBL" id="EHI60175.1"/>
    </source>
</evidence>
<feature type="domain" description="Carbohydrate kinase PfkB" evidence="1">
    <location>
        <begin position="25"/>
        <end position="289"/>
    </location>
</feature>
<evidence type="ECO:0000313" key="3">
    <source>
        <dbReference type="Proteomes" id="UP000005384"/>
    </source>
</evidence>
<keyword evidence="3" id="KW-1185">Reference proteome</keyword>
<protein>
    <recommendedName>
        <fullName evidence="1">Carbohydrate kinase PfkB domain-containing protein</fullName>
    </recommendedName>
</protein>
<accession>G5IEC0</accession>
<dbReference type="HOGENOM" id="CLU_065902_2_0_9"/>
<dbReference type="PATRIC" id="fig|742737.3.peg.1874"/>
<organism evidence="2 3">
    <name type="scientific">Hungatella hathewayi WAL-18680</name>
    <dbReference type="NCBI Taxonomy" id="742737"/>
    <lineage>
        <taxon>Bacteria</taxon>
        <taxon>Bacillati</taxon>
        <taxon>Bacillota</taxon>
        <taxon>Clostridia</taxon>
        <taxon>Lachnospirales</taxon>
        <taxon>Lachnospiraceae</taxon>
        <taxon>Hungatella</taxon>
    </lineage>
</organism>
<dbReference type="Gene3D" id="3.40.1190.20">
    <property type="match status" value="1"/>
</dbReference>
<dbReference type="EMBL" id="ADLN01000033">
    <property type="protein sequence ID" value="EHI60175.1"/>
    <property type="molecule type" value="Genomic_DNA"/>
</dbReference>